<accession>A0ABW2HI87</accession>
<evidence type="ECO:0000313" key="2">
    <source>
        <dbReference type="EMBL" id="MFC7272692.1"/>
    </source>
</evidence>
<dbReference type="SUPFAM" id="SSF82549">
    <property type="entry name" value="DAK1/DegV-like"/>
    <property type="match status" value="1"/>
</dbReference>
<dbReference type="Gene3D" id="3.30.1180.20">
    <property type="entry name" value="Dihydroxyacetone kinase, domain 2"/>
    <property type="match status" value="1"/>
</dbReference>
<keyword evidence="2" id="KW-0808">Transferase</keyword>
<dbReference type="Gene3D" id="3.40.50.10440">
    <property type="entry name" value="Dihydroxyacetone kinase, domain 1"/>
    <property type="match status" value="1"/>
</dbReference>
<dbReference type="InterPro" id="IPR004006">
    <property type="entry name" value="DhaK_dom"/>
</dbReference>
<dbReference type="GO" id="GO:0047324">
    <property type="term" value="F:phosphoenolpyruvate-glycerone phosphotransferase activity"/>
    <property type="evidence" value="ECO:0007669"/>
    <property type="project" value="UniProtKB-EC"/>
</dbReference>
<name>A0ABW2HI87_9ACTN</name>
<dbReference type="PANTHER" id="PTHR28629:SF4">
    <property type="entry name" value="TRIOKINASE_FMN CYCLASE"/>
    <property type="match status" value="1"/>
</dbReference>
<evidence type="ECO:0000259" key="1">
    <source>
        <dbReference type="PROSITE" id="PS51481"/>
    </source>
</evidence>
<dbReference type="InterPro" id="IPR050861">
    <property type="entry name" value="Dihydroxyacetone_Kinase"/>
</dbReference>
<dbReference type="RefSeq" id="WP_378964087.1">
    <property type="nucleotide sequence ID" value="NZ_JBHTBJ010000001.1"/>
</dbReference>
<comment type="caution">
    <text evidence="2">The sequence shown here is derived from an EMBL/GenBank/DDBJ whole genome shotgun (WGS) entry which is preliminary data.</text>
</comment>
<dbReference type="EMBL" id="JBHTBJ010000001">
    <property type="protein sequence ID" value="MFC7272692.1"/>
    <property type="molecule type" value="Genomic_DNA"/>
</dbReference>
<feature type="domain" description="DhaK" evidence="1">
    <location>
        <begin position="7"/>
        <end position="327"/>
    </location>
</feature>
<protein>
    <submittedName>
        <fullName evidence="2">Dihydroxyacetone kinase subunit DhaK</fullName>
        <ecNumber evidence="2">2.7.1.121</ecNumber>
    </submittedName>
</protein>
<sequence length="329" mass="34010">MNKLINDPARVVADALRGVAAAHPELRVDHEQRVVFRGDAPVRGKVGLISGGGSGHEPLHAGFVGMGMLDAACAGEIFTSPVPDQMVAATQGVDGGAGVLHIVKNYTGDVMNFEMAAEMVETEVVAVVVDDDVAVQDSLYTAGRRGVGATVLVEKIAGAAAEQSRPLGEVAEVARKVNANARSMGVALTSCTVPAAGKPTFDLPAGQMEVGIGIHGEPGRRRVPAGTAAEVAEMLVAPVLADLDFTGGDGVIAFVNGMGATPLIELYVMYAEVSAILEKAGVRIARSLVGPYITSLDMAGASVTLLKADDEILRLWDAPVRTPALRWGV</sequence>
<dbReference type="NCBIfam" id="TIGR02363">
    <property type="entry name" value="dhaK1"/>
    <property type="match status" value="1"/>
</dbReference>
<gene>
    <name evidence="2" type="primary">dhaK</name>
    <name evidence="2" type="ORF">ACFQS1_01760</name>
</gene>
<dbReference type="InterPro" id="IPR012736">
    <property type="entry name" value="DhaK_1"/>
</dbReference>
<keyword evidence="3" id="KW-1185">Reference proteome</keyword>
<proteinExistence type="predicted"/>
<dbReference type="Proteomes" id="UP001596548">
    <property type="component" value="Unassembled WGS sequence"/>
</dbReference>
<evidence type="ECO:0000313" key="3">
    <source>
        <dbReference type="Proteomes" id="UP001596548"/>
    </source>
</evidence>
<dbReference type="EC" id="2.7.1.121" evidence="2"/>
<dbReference type="PROSITE" id="PS51481">
    <property type="entry name" value="DHAK"/>
    <property type="match status" value="1"/>
</dbReference>
<keyword evidence="2" id="KW-0418">Kinase</keyword>
<dbReference type="Pfam" id="PF02733">
    <property type="entry name" value="Dak1"/>
    <property type="match status" value="1"/>
</dbReference>
<organism evidence="2 3">
    <name type="scientific">Paractinoplanes rhizophilus</name>
    <dbReference type="NCBI Taxonomy" id="1416877"/>
    <lineage>
        <taxon>Bacteria</taxon>
        <taxon>Bacillati</taxon>
        <taxon>Actinomycetota</taxon>
        <taxon>Actinomycetes</taxon>
        <taxon>Micromonosporales</taxon>
        <taxon>Micromonosporaceae</taxon>
        <taxon>Paractinoplanes</taxon>
    </lineage>
</organism>
<reference evidence="3" key="1">
    <citation type="journal article" date="2019" name="Int. J. Syst. Evol. Microbiol.">
        <title>The Global Catalogue of Microorganisms (GCM) 10K type strain sequencing project: providing services to taxonomists for standard genome sequencing and annotation.</title>
        <authorList>
            <consortium name="The Broad Institute Genomics Platform"/>
            <consortium name="The Broad Institute Genome Sequencing Center for Infectious Disease"/>
            <person name="Wu L."/>
            <person name="Ma J."/>
        </authorList>
    </citation>
    <scope>NUCLEOTIDE SEQUENCE [LARGE SCALE GENOMIC DNA]</scope>
    <source>
        <strain evidence="3">XZYJT-10</strain>
    </source>
</reference>
<dbReference type="PANTHER" id="PTHR28629">
    <property type="entry name" value="TRIOKINASE/FMN CYCLASE"/>
    <property type="match status" value="1"/>
</dbReference>